<keyword evidence="5" id="KW-0862">Zinc</keyword>
<proteinExistence type="predicted"/>
<dbReference type="PROSITE" id="PS50897">
    <property type="entry name" value="CTLH"/>
    <property type="match status" value="1"/>
</dbReference>
<keyword evidence="3" id="KW-0479">Metal-binding</keyword>
<feature type="domain" description="CTLH" evidence="7">
    <location>
        <begin position="137"/>
        <end position="194"/>
    </location>
</feature>
<dbReference type="PANTHER" id="PTHR12170:SF2">
    <property type="entry name" value="E3 UBIQUITIN-PROTEIN TRANSFERASE MAEA"/>
    <property type="match status" value="1"/>
</dbReference>
<dbReference type="SMART" id="SM00668">
    <property type="entry name" value="CTLH"/>
    <property type="match status" value="1"/>
</dbReference>
<dbReference type="GO" id="GO:0005634">
    <property type="term" value="C:nucleus"/>
    <property type="evidence" value="ECO:0000318"/>
    <property type="project" value="GO_Central"/>
</dbReference>
<dbReference type="EMBL" id="CT868207">
    <property type="protein sequence ID" value="CAK74973.1"/>
    <property type="molecule type" value="Genomic_DNA"/>
</dbReference>
<accession>A0CW06</accession>
<evidence type="ECO:0000259" key="7">
    <source>
        <dbReference type="PROSITE" id="PS50897"/>
    </source>
</evidence>
<dbReference type="GO" id="GO:0008270">
    <property type="term" value="F:zinc ion binding"/>
    <property type="evidence" value="ECO:0007669"/>
    <property type="project" value="UniProtKB-KW"/>
</dbReference>
<dbReference type="GeneID" id="5028155"/>
<dbReference type="PROSITE" id="PS51867">
    <property type="entry name" value="ZF_RING_GID"/>
    <property type="match status" value="1"/>
</dbReference>
<dbReference type="eggNOG" id="KOG0396">
    <property type="taxonomic scope" value="Eukaryota"/>
</dbReference>
<dbReference type="HOGENOM" id="CLU_027445_0_1_1"/>
<evidence type="ECO:0000256" key="3">
    <source>
        <dbReference type="ARBA" id="ARBA00022723"/>
    </source>
</evidence>
<organism evidence="9 10">
    <name type="scientific">Paramecium tetraurelia</name>
    <dbReference type="NCBI Taxonomy" id="5888"/>
    <lineage>
        <taxon>Eukaryota</taxon>
        <taxon>Sar</taxon>
        <taxon>Alveolata</taxon>
        <taxon>Ciliophora</taxon>
        <taxon>Intramacronucleata</taxon>
        <taxon>Oligohymenophorea</taxon>
        <taxon>Peniculida</taxon>
        <taxon>Parameciidae</taxon>
        <taxon>Paramecium</taxon>
    </lineage>
</organism>
<dbReference type="InterPro" id="IPR045098">
    <property type="entry name" value="Fyv10_fam"/>
</dbReference>
<evidence type="ECO:0000256" key="2">
    <source>
        <dbReference type="ARBA" id="ARBA00022490"/>
    </source>
</evidence>
<dbReference type="Pfam" id="PF10607">
    <property type="entry name" value="CTLH"/>
    <property type="match status" value="1"/>
</dbReference>
<dbReference type="SMART" id="SM00757">
    <property type="entry name" value="CRA"/>
    <property type="match status" value="1"/>
</dbReference>
<gene>
    <name evidence="9" type="ORF">GSPATT00001175001</name>
</gene>
<dbReference type="RefSeq" id="XP_001442370.1">
    <property type="nucleotide sequence ID" value="XM_001442333.1"/>
</dbReference>
<dbReference type="STRING" id="5888.A0CW06"/>
<evidence type="ECO:0000313" key="10">
    <source>
        <dbReference type="Proteomes" id="UP000000600"/>
    </source>
</evidence>
<dbReference type="Proteomes" id="UP000000600">
    <property type="component" value="Unassembled WGS sequence"/>
</dbReference>
<dbReference type="PANTHER" id="PTHR12170">
    <property type="entry name" value="MACROPHAGE ERYTHROBLAST ATTACHER-RELATED"/>
    <property type="match status" value="1"/>
</dbReference>
<evidence type="ECO:0000259" key="8">
    <source>
        <dbReference type="PROSITE" id="PS51867"/>
    </source>
</evidence>
<keyword evidence="2" id="KW-0963">Cytoplasm</keyword>
<dbReference type="InterPro" id="IPR024964">
    <property type="entry name" value="CTLH/CRA"/>
</dbReference>
<dbReference type="OrthoDB" id="1933455at2759"/>
<dbReference type="GO" id="GO:0005737">
    <property type="term" value="C:cytoplasm"/>
    <property type="evidence" value="ECO:0000318"/>
    <property type="project" value="GO_Central"/>
</dbReference>
<dbReference type="GO" id="GO:0034657">
    <property type="term" value="C:GID complex"/>
    <property type="evidence" value="ECO:0000318"/>
    <property type="project" value="GO_Central"/>
</dbReference>
<dbReference type="InterPro" id="IPR006595">
    <property type="entry name" value="CTLH_C"/>
</dbReference>
<sequence>MSLAIEQSIDYSYIRLPFEVIVKCMNINEALEFKSTRKQLEHDLTITLSQIAHINSSEKADLVIERIRAIQKALHENQEHEKQYVESYLQRLKCEECGNELKLQRSLIDNLLREGYFKTAQKLIQSYQIQVLQKQEIILEANTIIKDLKNRSIKNAFKWYQQNSSKLKKLNSSFQNDLVFQQYIEYLKQDPTMALNYIRDYQIYMNQESIQKCMGCLLFIKQNTMPPQYQQYFDDKRWELLIRQFKQELYDVYCFPKESPLLSFVKCGITTLKTQYCDQPDYQQVNRCPICNKQMQELSKDLLTTQKLGSTWICRISGELMDENNPPMMLPNNQVYSQKSLLQMSEQQNGQVHCLVTKQTFKISECVRVFLT</sequence>
<evidence type="ECO:0000256" key="6">
    <source>
        <dbReference type="PROSITE-ProRule" id="PRU01215"/>
    </source>
</evidence>
<dbReference type="OMA" id="YFDDKRW"/>
<evidence type="ECO:0000313" key="9">
    <source>
        <dbReference type="EMBL" id="CAK74973.1"/>
    </source>
</evidence>
<evidence type="ECO:0000256" key="4">
    <source>
        <dbReference type="ARBA" id="ARBA00022771"/>
    </source>
</evidence>
<dbReference type="AlphaFoldDB" id="A0CW06"/>
<feature type="zinc finger region" description="RING-Gid-type" evidence="6">
    <location>
        <begin position="288"/>
        <end position="357"/>
    </location>
</feature>
<name>A0CW06_PARTE</name>
<comment type="subcellular location">
    <subcellularLocation>
        <location evidence="1">Cytoplasm</location>
    </subcellularLocation>
</comment>
<dbReference type="KEGG" id="ptm:GSPATT00001175001"/>
<dbReference type="CDD" id="cd16659">
    <property type="entry name" value="RING-Ubox_Emp"/>
    <property type="match status" value="1"/>
</dbReference>
<evidence type="ECO:0000256" key="5">
    <source>
        <dbReference type="ARBA" id="ARBA00022833"/>
    </source>
</evidence>
<dbReference type="FunCoup" id="A0CW06">
    <property type="interactions" value="454"/>
</dbReference>
<dbReference type="InterPro" id="IPR013144">
    <property type="entry name" value="CRA_dom"/>
</dbReference>
<feature type="domain" description="RING-Gid-type" evidence="8">
    <location>
        <begin position="288"/>
        <end position="357"/>
    </location>
</feature>
<evidence type="ECO:0008006" key="11">
    <source>
        <dbReference type="Google" id="ProtNLM"/>
    </source>
</evidence>
<evidence type="ECO:0000256" key="1">
    <source>
        <dbReference type="ARBA" id="ARBA00004496"/>
    </source>
</evidence>
<reference evidence="9 10" key="1">
    <citation type="journal article" date="2006" name="Nature">
        <title>Global trends of whole-genome duplications revealed by the ciliate Paramecium tetraurelia.</title>
        <authorList>
            <consortium name="Genoscope"/>
            <person name="Aury J.-M."/>
            <person name="Jaillon O."/>
            <person name="Duret L."/>
            <person name="Noel B."/>
            <person name="Jubin C."/>
            <person name="Porcel B.M."/>
            <person name="Segurens B."/>
            <person name="Daubin V."/>
            <person name="Anthouard V."/>
            <person name="Aiach N."/>
            <person name="Arnaiz O."/>
            <person name="Billaut A."/>
            <person name="Beisson J."/>
            <person name="Blanc I."/>
            <person name="Bouhouche K."/>
            <person name="Camara F."/>
            <person name="Duharcourt S."/>
            <person name="Guigo R."/>
            <person name="Gogendeau D."/>
            <person name="Katinka M."/>
            <person name="Keller A.-M."/>
            <person name="Kissmehl R."/>
            <person name="Klotz C."/>
            <person name="Koll F."/>
            <person name="Le Moue A."/>
            <person name="Lepere C."/>
            <person name="Malinsky S."/>
            <person name="Nowacki M."/>
            <person name="Nowak J.K."/>
            <person name="Plattner H."/>
            <person name="Poulain J."/>
            <person name="Ruiz F."/>
            <person name="Serrano V."/>
            <person name="Zagulski M."/>
            <person name="Dessen P."/>
            <person name="Betermier M."/>
            <person name="Weissenbach J."/>
            <person name="Scarpelli C."/>
            <person name="Schachter V."/>
            <person name="Sperling L."/>
            <person name="Meyer E."/>
            <person name="Cohen J."/>
            <person name="Wincker P."/>
        </authorList>
    </citation>
    <scope>NUCLEOTIDE SEQUENCE [LARGE SCALE GENOMIC DNA]</scope>
    <source>
        <strain evidence="9 10">Stock d4-2</strain>
    </source>
</reference>
<keyword evidence="4 6" id="KW-0863">Zinc-finger</keyword>
<keyword evidence="10" id="KW-1185">Reference proteome</keyword>
<protein>
    <recommendedName>
        <fullName evidence="11">Macrophage erythroblast attacher</fullName>
    </recommendedName>
</protein>
<dbReference type="InParanoid" id="A0CW06"/>
<dbReference type="GO" id="GO:0061630">
    <property type="term" value="F:ubiquitin protein ligase activity"/>
    <property type="evidence" value="ECO:0007669"/>
    <property type="project" value="InterPro"/>
</dbReference>
<dbReference type="InterPro" id="IPR044063">
    <property type="entry name" value="ZF_RING_GID"/>
</dbReference>
<dbReference type="GO" id="GO:0043161">
    <property type="term" value="P:proteasome-mediated ubiquitin-dependent protein catabolic process"/>
    <property type="evidence" value="ECO:0000318"/>
    <property type="project" value="GO_Central"/>
</dbReference>